<dbReference type="Proteomes" id="UP000037267">
    <property type="component" value="Unassembled WGS sequence"/>
</dbReference>
<dbReference type="STRING" id="1503.CLPU_2c00860"/>
<dbReference type="OrthoDB" id="9799749at2"/>
<evidence type="ECO:0000313" key="3">
    <source>
        <dbReference type="EMBL" id="KNF09635.1"/>
    </source>
</evidence>
<sequence length="45" mass="5185">MKVWICKVCGYTTNPDEKEPPMVCPICYASKEEFELIDQNDVPGY</sequence>
<dbReference type="Gene3D" id="2.20.28.10">
    <property type="match status" value="1"/>
</dbReference>
<proteinExistence type="predicted"/>
<feature type="domain" description="Rubredoxin-like" evidence="2">
    <location>
        <begin position="1"/>
        <end position="37"/>
    </location>
</feature>
<reference evidence="4" key="1">
    <citation type="submission" date="2015-07" db="EMBL/GenBank/DDBJ databases">
        <title>Draft genome sequence of the purine-degrading Gottschalkia purinilyticum DSM 1384 (formerly Clostridium purinilyticum).</title>
        <authorList>
            <person name="Poehlein A."/>
            <person name="Schiel-Bengelsdorf B."/>
            <person name="Bengelsdorf F.R."/>
            <person name="Daniel R."/>
            <person name="Duerre P."/>
        </authorList>
    </citation>
    <scope>NUCLEOTIDE SEQUENCE [LARGE SCALE GENOMIC DNA]</scope>
    <source>
        <strain evidence="4">DSM 1384</strain>
    </source>
</reference>
<dbReference type="InterPro" id="IPR024934">
    <property type="entry name" value="Rubredoxin-like_dom"/>
</dbReference>
<dbReference type="PROSITE" id="PS50903">
    <property type="entry name" value="RUBREDOXIN_LIKE"/>
    <property type="match status" value="1"/>
</dbReference>
<keyword evidence="4" id="KW-1185">Reference proteome</keyword>
<dbReference type="RefSeq" id="WP_115840396.1">
    <property type="nucleotide sequence ID" value="NZ_LGSS01000002.1"/>
</dbReference>
<accession>A0A0L0WDZ0</accession>
<dbReference type="AlphaFoldDB" id="A0A0L0WDZ0"/>
<comment type="caution">
    <text evidence="3">The sequence shown here is derived from an EMBL/GenBank/DDBJ whole genome shotgun (WGS) entry which is preliminary data.</text>
</comment>
<name>A0A0L0WDZ0_GOTPU</name>
<dbReference type="Pfam" id="PF21349">
    <property type="entry name" value="RUBY_RBDX"/>
    <property type="match status" value="1"/>
</dbReference>
<dbReference type="SUPFAM" id="SSF57802">
    <property type="entry name" value="Rubredoxin-like"/>
    <property type="match status" value="1"/>
</dbReference>
<dbReference type="InterPro" id="IPR048574">
    <property type="entry name" value="RUBY_RBDX"/>
</dbReference>
<protein>
    <submittedName>
        <fullName evidence="3">Rubrerythrin</fullName>
    </submittedName>
</protein>
<evidence type="ECO:0000313" key="4">
    <source>
        <dbReference type="Proteomes" id="UP000037267"/>
    </source>
</evidence>
<evidence type="ECO:0000256" key="1">
    <source>
        <dbReference type="ARBA" id="ARBA00001965"/>
    </source>
</evidence>
<dbReference type="GO" id="GO:0005506">
    <property type="term" value="F:iron ion binding"/>
    <property type="evidence" value="ECO:0007669"/>
    <property type="project" value="InterPro"/>
</dbReference>
<organism evidence="3 4">
    <name type="scientific">Gottschalkia purinilytica</name>
    <name type="common">Clostridium purinilyticum</name>
    <dbReference type="NCBI Taxonomy" id="1503"/>
    <lineage>
        <taxon>Bacteria</taxon>
        <taxon>Bacillati</taxon>
        <taxon>Bacillota</taxon>
        <taxon>Tissierellia</taxon>
        <taxon>Tissierellales</taxon>
        <taxon>Gottschalkiaceae</taxon>
        <taxon>Gottschalkia</taxon>
    </lineage>
</organism>
<evidence type="ECO:0000259" key="2">
    <source>
        <dbReference type="PROSITE" id="PS50903"/>
    </source>
</evidence>
<gene>
    <name evidence="3" type="ORF">CLPU_2c00860</name>
</gene>
<dbReference type="EMBL" id="LGSS01000002">
    <property type="protein sequence ID" value="KNF09635.1"/>
    <property type="molecule type" value="Genomic_DNA"/>
</dbReference>
<comment type="cofactor">
    <cofactor evidence="1">
        <name>Fe(3+)</name>
        <dbReference type="ChEBI" id="CHEBI:29034"/>
    </cofactor>
</comment>